<name>A0AAV5UCP9_9BILA</name>
<keyword evidence="2" id="KW-1133">Transmembrane helix</keyword>
<evidence type="ECO:0000256" key="2">
    <source>
        <dbReference type="SAM" id="Phobius"/>
    </source>
</evidence>
<dbReference type="AlphaFoldDB" id="A0AAV5UCP9"/>
<keyword evidence="4" id="KW-1185">Reference proteome</keyword>
<evidence type="ECO:0000313" key="4">
    <source>
        <dbReference type="Proteomes" id="UP001432027"/>
    </source>
</evidence>
<dbReference type="EMBL" id="BTSX01000006">
    <property type="protein sequence ID" value="GMT04168.1"/>
    <property type="molecule type" value="Genomic_DNA"/>
</dbReference>
<feature type="transmembrane region" description="Helical" evidence="2">
    <location>
        <begin position="36"/>
        <end position="57"/>
    </location>
</feature>
<evidence type="ECO:0000313" key="3">
    <source>
        <dbReference type="EMBL" id="GMT04168.1"/>
    </source>
</evidence>
<reference evidence="3" key="1">
    <citation type="submission" date="2023-10" db="EMBL/GenBank/DDBJ databases">
        <title>Genome assembly of Pristionchus species.</title>
        <authorList>
            <person name="Yoshida K."/>
            <person name="Sommer R.J."/>
        </authorList>
    </citation>
    <scope>NUCLEOTIDE SEQUENCE</scope>
    <source>
        <strain evidence="3">RS0144</strain>
    </source>
</reference>
<sequence>SSPISTPFSPQLSPPFLPFSPQDSVRSPSSSLHMEWIVLGALLSCIVLLPLIIYLTYKYTRKPATALRIGSVENGENGVKGGNKISVISSEFDGRSEEPPRRKTIDPHSNLLNAPPNGSTRGRRLSASFLHEQSMMDPGQLPKDIQVEMERIEAEKMSK</sequence>
<comment type="caution">
    <text evidence="3">The sequence shown here is derived from an EMBL/GenBank/DDBJ whole genome shotgun (WGS) entry which is preliminary data.</text>
</comment>
<keyword evidence="2" id="KW-0812">Transmembrane</keyword>
<proteinExistence type="predicted"/>
<dbReference type="Proteomes" id="UP001432027">
    <property type="component" value="Unassembled WGS sequence"/>
</dbReference>
<protein>
    <submittedName>
        <fullName evidence="3">Uncharacterized protein</fullName>
    </submittedName>
</protein>
<accession>A0AAV5UCP9</accession>
<evidence type="ECO:0000256" key="1">
    <source>
        <dbReference type="SAM" id="MobiDB-lite"/>
    </source>
</evidence>
<feature type="compositionally biased region" description="Polar residues" evidence="1">
    <location>
        <begin position="110"/>
        <end position="120"/>
    </location>
</feature>
<keyword evidence="2" id="KW-0472">Membrane</keyword>
<feature type="non-terminal residue" evidence="3">
    <location>
        <position position="159"/>
    </location>
</feature>
<feature type="region of interest" description="Disordered" evidence="1">
    <location>
        <begin position="90"/>
        <end position="123"/>
    </location>
</feature>
<organism evidence="3 4">
    <name type="scientific">Pristionchus entomophagus</name>
    <dbReference type="NCBI Taxonomy" id="358040"/>
    <lineage>
        <taxon>Eukaryota</taxon>
        <taxon>Metazoa</taxon>
        <taxon>Ecdysozoa</taxon>
        <taxon>Nematoda</taxon>
        <taxon>Chromadorea</taxon>
        <taxon>Rhabditida</taxon>
        <taxon>Rhabditina</taxon>
        <taxon>Diplogasteromorpha</taxon>
        <taxon>Diplogasteroidea</taxon>
        <taxon>Neodiplogasteridae</taxon>
        <taxon>Pristionchus</taxon>
    </lineage>
</organism>
<gene>
    <name evidence="3" type="ORF">PENTCL1PPCAC_26342</name>
</gene>
<feature type="non-terminal residue" evidence="3">
    <location>
        <position position="1"/>
    </location>
</feature>
<feature type="compositionally biased region" description="Basic and acidic residues" evidence="1">
    <location>
        <begin position="92"/>
        <end position="106"/>
    </location>
</feature>